<dbReference type="PANTHER" id="PTHR37422:SF13">
    <property type="entry name" value="LIPOPOLYSACCHARIDE BIOSYNTHESIS PROTEIN PA4999-RELATED"/>
    <property type="match status" value="1"/>
</dbReference>
<feature type="transmembrane region" description="Helical" evidence="5">
    <location>
        <begin position="95"/>
        <end position="111"/>
    </location>
</feature>
<evidence type="ECO:0000313" key="7">
    <source>
        <dbReference type="EMBL" id="PRX56936.1"/>
    </source>
</evidence>
<feature type="transmembrane region" description="Helical" evidence="5">
    <location>
        <begin position="221"/>
        <end position="239"/>
    </location>
</feature>
<protein>
    <submittedName>
        <fullName evidence="7">O-antigen ligase-like membrane protein</fullName>
    </submittedName>
</protein>
<keyword evidence="2 5" id="KW-0812">Transmembrane</keyword>
<evidence type="ECO:0000256" key="3">
    <source>
        <dbReference type="ARBA" id="ARBA00022989"/>
    </source>
</evidence>
<evidence type="ECO:0000256" key="1">
    <source>
        <dbReference type="ARBA" id="ARBA00004141"/>
    </source>
</evidence>
<feature type="transmembrane region" description="Helical" evidence="5">
    <location>
        <begin position="67"/>
        <end position="83"/>
    </location>
</feature>
<evidence type="ECO:0000256" key="4">
    <source>
        <dbReference type="ARBA" id="ARBA00023136"/>
    </source>
</evidence>
<feature type="transmembrane region" description="Helical" evidence="5">
    <location>
        <begin position="123"/>
        <end position="143"/>
    </location>
</feature>
<feature type="transmembrane region" description="Helical" evidence="5">
    <location>
        <begin position="269"/>
        <end position="287"/>
    </location>
</feature>
<dbReference type="Proteomes" id="UP000237640">
    <property type="component" value="Unassembled WGS sequence"/>
</dbReference>
<feature type="domain" description="O-antigen ligase-related" evidence="6">
    <location>
        <begin position="233"/>
        <end position="388"/>
    </location>
</feature>
<evidence type="ECO:0000256" key="5">
    <source>
        <dbReference type="SAM" id="Phobius"/>
    </source>
</evidence>
<comment type="subcellular location">
    <subcellularLocation>
        <location evidence="1">Membrane</location>
        <topology evidence="1">Multi-pass membrane protein</topology>
    </subcellularLocation>
</comment>
<keyword evidence="4 5" id="KW-0472">Membrane</keyword>
<dbReference type="GO" id="GO:0016020">
    <property type="term" value="C:membrane"/>
    <property type="evidence" value="ECO:0007669"/>
    <property type="project" value="UniProtKB-SubCell"/>
</dbReference>
<dbReference type="PANTHER" id="PTHR37422">
    <property type="entry name" value="TEICHURONIC ACID BIOSYNTHESIS PROTEIN TUAE"/>
    <property type="match status" value="1"/>
</dbReference>
<gene>
    <name evidence="7" type="ORF">CLV81_0937</name>
</gene>
<dbReference type="InterPro" id="IPR007016">
    <property type="entry name" value="O-antigen_ligase-rel_domated"/>
</dbReference>
<feature type="transmembrane region" description="Helical" evidence="5">
    <location>
        <begin position="185"/>
        <end position="209"/>
    </location>
</feature>
<feature type="transmembrane region" description="Helical" evidence="5">
    <location>
        <begin position="245"/>
        <end position="262"/>
    </location>
</feature>
<dbReference type="OrthoDB" id="1631746at2"/>
<reference evidence="7 8" key="1">
    <citation type="submission" date="2018-03" db="EMBL/GenBank/DDBJ databases">
        <title>Genomic Encyclopedia of Archaeal and Bacterial Type Strains, Phase II (KMG-II): from individual species to whole genera.</title>
        <authorList>
            <person name="Goeker M."/>
        </authorList>
    </citation>
    <scope>NUCLEOTIDE SEQUENCE [LARGE SCALE GENOMIC DNA]</scope>
    <source>
        <strain evidence="7 8">DSM 25027</strain>
    </source>
</reference>
<organism evidence="7 8">
    <name type="scientific">Flagellimonas meridianipacifica</name>
    <dbReference type="NCBI Taxonomy" id="1080225"/>
    <lineage>
        <taxon>Bacteria</taxon>
        <taxon>Pseudomonadati</taxon>
        <taxon>Bacteroidota</taxon>
        <taxon>Flavobacteriia</taxon>
        <taxon>Flavobacteriales</taxon>
        <taxon>Flavobacteriaceae</taxon>
        <taxon>Flagellimonas</taxon>
    </lineage>
</organism>
<dbReference type="GO" id="GO:0016874">
    <property type="term" value="F:ligase activity"/>
    <property type="evidence" value="ECO:0007669"/>
    <property type="project" value="UniProtKB-KW"/>
</dbReference>
<keyword evidence="7" id="KW-0436">Ligase</keyword>
<keyword evidence="8" id="KW-1185">Reference proteome</keyword>
<dbReference type="EMBL" id="PVYX01000001">
    <property type="protein sequence ID" value="PRX56936.1"/>
    <property type="molecule type" value="Genomic_DNA"/>
</dbReference>
<dbReference type="AlphaFoldDB" id="A0A2T0MHC1"/>
<feature type="transmembrane region" description="Helical" evidence="5">
    <location>
        <begin position="429"/>
        <end position="447"/>
    </location>
</feature>
<proteinExistence type="predicted"/>
<name>A0A2T0MHC1_9FLAO</name>
<evidence type="ECO:0000259" key="6">
    <source>
        <dbReference type="Pfam" id="PF04932"/>
    </source>
</evidence>
<accession>A0A2T0MHC1</accession>
<dbReference type="RefSeq" id="WP_106143868.1">
    <property type="nucleotide sequence ID" value="NZ_PVYX01000001.1"/>
</dbReference>
<evidence type="ECO:0000313" key="8">
    <source>
        <dbReference type="Proteomes" id="UP000237640"/>
    </source>
</evidence>
<feature type="transmembrane region" description="Helical" evidence="5">
    <location>
        <begin position="372"/>
        <end position="393"/>
    </location>
</feature>
<comment type="caution">
    <text evidence="7">The sequence shown here is derived from an EMBL/GenBank/DDBJ whole genome shotgun (WGS) entry which is preliminary data.</text>
</comment>
<sequence length="451" mass="52491">MIKSILPVSERFVNIGFVQLSYLLALFPLLPYGARSAVTIIWALLGLDLYLKERKLNLVQIKRNRKIFVFTILPFVCLLTSVFYSKNFGEGLDKLVQVSSLLIYPLIFFLNTNKFDRKRREKIIIIFCVSVVLLVTYQILMSINNRTFLLEDLSQREIQRNNLSSYDTIDAEIKNTIKLRRFRNYVVNLVNVHTTYQGLWISFVLFLLFKHVPSKKNKNRIIRYTLLIILGGFLFFWLLLLSTRMPILAILLGGLLTIILFTKLSWKTYLLAFGFTGFIAIGSYLTVDSIRLRVDEVFKTKFALPSKGNDIETYNSTNVRNGVYYCSFKVIKDDILFGLGLGDVQDGLDNCYRKDLKAKIYRWTTYNTHNQYLFFLLSSGFLGLIAFLISIYIQFRVALRRKLSQYFYFLTIVSIVFLTENVLLRSDGLIFYSFFSALFLFNSEILINDNS</sequence>
<evidence type="ECO:0000256" key="2">
    <source>
        <dbReference type="ARBA" id="ARBA00022692"/>
    </source>
</evidence>
<dbReference type="Pfam" id="PF04932">
    <property type="entry name" value="Wzy_C"/>
    <property type="match status" value="1"/>
</dbReference>
<feature type="transmembrane region" description="Helical" evidence="5">
    <location>
        <begin position="405"/>
        <end position="423"/>
    </location>
</feature>
<dbReference type="InterPro" id="IPR051533">
    <property type="entry name" value="WaaL-like"/>
</dbReference>
<keyword evidence="3 5" id="KW-1133">Transmembrane helix</keyword>